<sequence length="182" mass="18990">MPIPVGTYYQKKELGNGTVATIENNVVDTVTAGEEINFGVAVNIKDGKAVTATSAPIMGIAIKRNRIDGDDYNALPDDKFKAGELIGVLRKGGISVPITTDVSRYDFATINSDGTFKTAGAGDGVVGRFKTDGYAGKTAIVQVELTDMGITAPASDNSGSNNNQPTTKQDTQPTTTDKGGKQ</sequence>
<name>A0A386RDZ0_LACHE</name>
<gene>
    <name evidence="2" type="ORF">BC335_0945</name>
</gene>
<dbReference type="EMBL" id="CP017982">
    <property type="protein sequence ID" value="AYE61433.1"/>
    <property type="molecule type" value="Genomic_DNA"/>
</dbReference>
<dbReference type="InterPro" id="IPR054438">
    <property type="entry name" value="Struct_cement_gp24/gp6"/>
</dbReference>
<feature type="region of interest" description="Disordered" evidence="1">
    <location>
        <begin position="151"/>
        <end position="182"/>
    </location>
</feature>
<evidence type="ECO:0000256" key="1">
    <source>
        <dbReference type="SAM" id="MobiDB-lite"/>
    </source>
</evidence>
<evidence type="ECO:0000313" key="2">
    <source>
        <dbReference type="EMBL" id="AYE61433.1"/>
    </source>
</evidence>
<accession>A0A386RDZ0</accession>
<dbReference type="Proteomes" id="UP000267794">
    <property type="component" value="Chromosome"/>
</dbReference>
<dbReference type="AlphaFoldDB" id="A0A386RDZ0"/>
<feature type="compositionally biased region" description="Low complexity" evidence="1">
    <location>
        <begin position="164"/>
        <end position="182"/>
    </location>
</feature>
<dbReference type="RefSeq" id="WP_052747900.1">
    <property type="nucleotide sequence ID" value="NZ_CP011386.1"/>
</dbReference>
<proteinExistence type="predicted"/>
<feature type="compositionally biased region" description="Polar residues" evidence="1">
    <location>
        <begin position="154"/>
        <end position="163"/>
    </location>
</feature>
<reference evidence="2 3" key="1">
    <citation type="submission" date="2016-10" db="EMBL/GenBank/DDBJ databases">
        <title>Complete genomic sequencing of Lactobacillus helveticus LH99 and comparative genome analysis.</title>
        <authorList>
            <person name="Li N."/>
            <person name="You C."/>
            <person name="Liu Z."/>
        </authorList>
    </citation>
    <scope>NUCLEOTIDE SEQUENCE [LARGE SCALE GENOMIC DNA]</scope>
    <source>
        <strain evidence="2 3">LH99</strain>
    </source>
</reference>
<protein>
    <submittedName>
        <fullName evidence="2">Uncharacterized protein</fullName>
    </submittedName>
</protein>
<evidence type="ECO:0000313" key="3">
    <source>
        <dbReference type="Proteomes" id="UP000267794"/>
    </source>
</evidence>
<dbReference type="Pfam" id="PF22758">
    <property type="entry name" value="Phage_cement"/>
    <property type="match status" value="1"/>
</dbReference>
<organism evidence="2 3">
    <name type="scientific">Lactobacillus helveticus</name>
    <name type="common">Lactobacillus suntoryeus</name>
    <dbReference type="NCBI Taxonomy" id="1587"/>
    <lineage>
        <taxon>Bacteria</taxon>
        <taxon>Bacillati</taxon>
        <taxon>Bacillota</taxon>
        <taxon>Bacilli</taxon>
        <taxon>Lactobacillales</taxon>
        <taxon>Lactobacillaceae</taxon>
        <taxon>Lactobacillus</taxon>
    </lineage>
</organism>